<evidence type="ECO:0000313" key="2">
    <source>
        <dbReference type="EMBL" id="ABM21416.1"/>
    </source>
</evidence>
<dbReference type="InterPro" id="IPR016195">
    <property type="entry name" value="Pol/histidinol_Pase-like"/>
</dbReference>
<keyword evidence="1" id="KW-0175">Coiled coil</keyword>
<feature type="coiled-coil region" evidence="1">
    <location>
        <begin position="486"/>
        <end position="540"/>
    </location>
</feature>
<evidence type="ECO:0008006" key="3">
    <source>
        <dbReference type="Google" id="ProtNLM"/>
    </source>
</evidence>
<dbReference type="EMBL" id="EF138834">
    <property type="protein sequence ID" value="ABM21416.1"/>
    <property type="molecule type" value="Genomic_DNA"/>
</dbReference>
<dbReference type="SUPFAM" id="SSF89550">
    <property type="entry name" value="PHP domain-like"/>
    <property type="match status" value="1"/>
</dbReference>
<dbReference type="AlphaFoldDB" id="A1YVD3"/>
<dbReference type="Gene3D" id="3.20.20.140">
    <property type="entry name" value="Metal-dependent hydrolases"/>
    <property type="match status" value="1"/>
</dbReference>
<feature type="coiled-coil region" evidence="1">
    <location>
        <begin position="586"/>
        <end position="647"/>
    </location>
</feature>
<dbReference type="SUPFAM" id="SSF52540">
    <property type="entry name" value="P-loop containing nucleoside triphosphate hydrolases"/>
    <property type="match status" value="1"/>
</dbReference>
<protein>
    <recommendedName>
        <fullName evidence="3">ATPase</fullName>
    </recommendedName>
</protein>
<evidence type="ECO:0000256" key="1">
    <source>
        <dbReference type="SAM" id="Coils"/>
    </source>
</evidence>
<gene>
    <name evidence="2" type="ORF">ATCC11506LJ0027</name>
</gene>
<dbReference type="InterPro" id="IPR027417">
    <property type="entry name" value="P-loop_NTPase"/>
</dbReference>
<reference evidence="2" key="1">
    <citation type="journal article" date="2007" name="J. Bacteriol.">
        <title>Similarity and differences in the Lactobacillus acidophilus group identified by polyphasic analysis and comparative genomics.</title>
        <authorList>
            <person name="Berger B."/>
            <person name="Pridmore R.D."/>
            <person name="Barretto C."/>
            <person name="Delmas-Julien F."/>
            <person name="Schreiber K."/>
            <person name="Arigoni F."/>
            <person name="Brussow H."/>
        </authorList>
    </citation>
    <scope>NUCLEOTIDE SEQUENCE</scope>
    <source>
        <strain evidence="2">ATCC 11506</strain>
    </source>
</reference>
<proteinExistence type="predicted"/>
<dbReference type="RefSeq" id="WP_260317196.1">
    <property type="nucleotide sequence ID" value="NZ_RIPV01000028.1"/>
</dbReference>
<accession>A1YVD3</accession>
<sequence>MEKNTDGNIWRKWDLHLHTPASLFNNQYGINPESKDQSEQIWDDFVSMIENQQIQVIGATDYYSVDGYEKLLEYKKKGRLANIKAIFPNIEIRLNASIENNRFANYHILFSPETSVSKIRESFLQKLTFKVGEKTYSFIENDLCQLGTLFSENKEIDRKKLYRSGVEQFKVDINQMIGILKADFKGDFFTIAAGDNADGINNFIKERNTNDILSPNQGWATRLNILKYTDALFTTNKRTINIFNGKEQGDFIKEKCNGLKPCFEESDAHKFNSNFGKRWTWVKAEPSFDGLLQTKFESERRVVEERFCLHNPSSIESNHYIKSIEIKDPSDRFQKKIVFNPGLNTIIGGKSSGKSLLLYQLASTCKSDSQLSKIENDMVTPFENYRKLNLKTRVILGNNKEVDNNFNVDYYPQLYINRISEDFKNPQLQDLIDKSITDTGVYPHIKKVEENKSNYSKNCKDNINLFNNLLVDNKRIEEEIGEIGELEDIEKNIEKIEKNYRDLIKELNISSEEHKIYEMNNEELDKLKKQQLEISNQRSKKKSKIGQISDFMRKIKKIFDSELQDFVKKDLLDVVNEFYENIHKINDDIKQKIVNLSEQENDLKIEIEATNQKLSPILNKMKRRSELEENRKQKEILENTKIQIENSKKLKIRI</sequence>
<organism evidence="2">
    <name type="scientific">Lactobacillus johnsonii</name>
    <dbReference type="NCBI Taxonomy" id="33959"/>
    <lineage>
        <taxon>Bacteria</taxon>
        <taxon>Bacillati</taxon>
        <taxon>Bacillota</taxon>
        <taxon>Bacilli</taxon>
        <taxon>Lactobacillales</taxon>
        <taxon>Lactobacillaceae</taxon>
        <taxon>Lactobacillus</taxon>
    </lineage>
</organism>
<name>A1YVD3_LACJH</name>